<sequence>MILKYLMMILCVFNIKPGQRCILNSRRDFGQPLPVIIRNGRLLEPTDKYGNVEIDNGETLTLSCGESRVRHPNANKHFEVATVTCQGGDTFTNNDWITAPSSFLFFSCDIPPVYKSKRTNRTCHNNNKIFEVGYPVRDDFYPIYETCFDEWRLTPLYSVYTQKPYNAQFQQHVERPYFVEDDAYRHLSVFKLFSPRGLEAAVRKRVGGHAANDYITAESFLSRGHLAAKTDFVYAFGERASFHYVNCAPQWYGFNSGNWNTLEVDLRNRVHAAGYDTVMYTGTYGVMELLNSSGSTVDVHLYDDVNNNPLIPVPLYFYKVVYEPSSKRGTAFVGINNPFYSSVSRESVMIFCSDQCANNTQFSWLTWSPRTKSEGICFCCTVEHFRQVIPHLPPFEVTGLLS</sequence>
<dbReference type="GO" id="GO:0005743">
    <property type="term" value="C:mitochondrial inner membrane"/>
    <property type="evidence" value="ECO:0007669"/>
    <property type="project" value="TreeGrafter"/>
</dbReference>
<dbReference type="GO" id="GO:0003676">
    <property type="term" value="F:nucleic acid binding"/>
    <property type="evidence" value="ECO:0007669"/>
    <property type="project" value="InterPro"/>
</dbReference>
<dbReference type="SMART" id="SM00892">
    <property type="entry name" value="Endonuclease_NS"/>
    <property type="match status" value="1"/>
</dbReference>
<keyword evidence="3" id="KW-0255">Endonuclease</keyword>
<keyword evidence="2" id="KW-0540">Nuclease</keyword>
<keyword evidence="5" id="KW-0479">Metal-binding</keyword>
<dbReference type="Gene3D" id="3.40.570.10">
    <property type="entry name" value="Extracellular Endonuclease, subunit A"/>
    <property type="match status" value="1"/>
</dbReference>
<accession>A0A6J2K0K0</accession>
<dbReference type="GO" id="GO:0000014">
    <property type="term" value="F:single-stranded DNA endodeoxyribonuclease activity"/>
    <property type="evidence" value="ECO:0007669"/>
    <property type="project" value="TreeGrafter"/>
</dbReference>
<dbReference type="PANTHER" id="PTHR13966:SF19">
    <property type="entry name" value="NUCLEASE EXOG, MITOCHONDRIAL"/>
    <property type="match status" value="1"/>
</dbReference>
<dbReference type="SUPFAM" id="SSF54060">
    <property type="entry name" value="His-Me finger endonucleases"/>
    <property type="match status" value="1"/>
</dbReference>
<dbReference type="FunFam" id="3.40.570.10:FF:000007">
    <property type="entry name" value="Alkaline nuclease"/>
    <property type="match status" value="1"/>
</dbReference>
<dbReference type="PANTHER" id="PTHR13966">
    <property type="entry name" value="ENDONUCLEASE RELATED"/>
    <property type="match status" value="1"/>
</dbReference>
<protein>
    <submittedName>
        <fullName evidence="8">Uncharacterized protein LOC114246263</fullName>
    </submittedName>
</protein>
<evidence type="ECO:0000313" key="8">
    <source>
        <dbReference type="RefSeq" id="XP_028034522.1"/>
    </source>
</evidence>
<gene>
    <name evidence="8" type="primary">LOC114246263</name>
</gene>
<evidence type="ECO:0000256" key="3">
    <source>
        <dbReference type="ARBA" id="ARBA00022759"/>
    </source>
</evidence>
<feature type="binding site" evidence="5">
    <location>
        <position position="255"/>
    </location>
    <ligand>
        <name>Mg(2+)</name>
        <dbReference type="ChEBI" id="CHEBI:18420"/>
        <note>catalytic</note>
    </ligand>
</feature>
<feature type="active site" description="Proton acceptor" evidence="4">
    <location>
        <position position="225"/>
    </location>
</feature>
<dbReference type="KEGG" id="bman:114246263"/>
<dbReference type="InterPro" id="IPR044925">
    <property type="entry name" value="His-Me_finger_sf"/>
</dbReference>
<dbReference type="GO" id="GO:0004521">
    <property type="term" value="F:RNA endonuclease activity"/>
    <property type="evidence" value="ECO:0007669"/>
    <property type="project" value="TreeGrafter"/>
</dbReference>
<evidence type="ECO:0000256" key="1">
    <source>
        <dbReference type="ARBA" id="ARBA00010052"/>
    </source>
</evidence>
<evidence type="ECO:0000256" key="4">
    <source>
        <dbReference type="PIRSR" id="PIRSR640255-1"/>
    </source>
</evidence>
<dbReference type="GO" id="GO:0005634">
    <property type="term" value="C:nucleus"/>
    <property type="evidence" value="ECO:0007669"/>
    <property type="project" value="TreeGrafter"/>
</dbReference>
<organism evidence="7 8">
    <name type="scientific">Bombyx mandarina</name>
    <name type="common">Wild silk moth</name>
    <name type="synonym">Wild silkworm</name>
    <dbReference type="NCBI Taxonomy" id="7092"/>
    <lineage>
        <taxon>Eukaryota</taxon>
        <taxon>Metazoa</taxon>
        <taxon>Ecdysozoa</taxon>
        <taxon>Arthropoda</taxon>
        <taxon>Hexapoda</taxon>
        <taxon>Insecta</taxon>
        <taxon>Pterygota</taxon>
        <taxon>Neoptera</taxon>
        <taxon>Endopterygota</taxon>
        <taxon>Lepidoptera</taxon>
        <taxon>Glossata</taxon>
        <taxon>Ditrysia</taxon>
        <taxon>Bombycoidea</taxon>
        <taxon>Bombycidae</taxon>
        <taxon>Bombycinae</taxon>
        <taxon>Bombyx</taxon>
    </lineage>
</organism>
<comment type="similarity">
    <text evidence="1">Belongs to the DNA/RNA non-specific endonuclease family.</text>
</comment>
<evidence type="ECO:0000256" key="5">
    <source>
        <dbReference type="PIRSR" id="PIRSR640255-2"/>
    </source>
</evidence>
<dbReference type="GeneID" id="114246263"/>
<evidence type="ECO:0000256" key="2">
    <source>
        <dbReference type="ARBA" id="ARBA00022722"/>
    </source>
</evidence>
<evidence type="ECO:0000313" key="7">
    <source>
        <dbReference type="Proteomes" id="UP000504629"/>
    </source>
</evidence>
<dbReference type="GO" id="GO:0046872">
    <property type="term" value="F:metal ion binding"/>
    <property type="evidence" value="ECO:0007669"/>
    <property type="project" value="UniProtKB-KW"/>
</dbReference>
<keyword evidence="7" id="KW-1185">Reference proteome</keyword>
<dbReference type="InterPro" id="IPR001604">
    <property type="entry name" value="Endo_G_ENPP1-like_dom"/>
</dbReference>
<feature type="domain" description="DNA/RNA non-specific endonuclease/pyrophosphatase/phosphodiesterase" evidence="6">
    <location>
        <begin position="140"/>
        <end position="385"/>
    </location>
</feature>
<name>A0A6J2K0K0_BOMMA</name>
<proteinExistence type="inferred from homology"/>
<dbReference type="AlphaFoldDB" id="A0A6J2K0K0"/>
<dbReference type="GO" id="GO:0006309">
    <property type="term" value="P:apoptotic DNA fragmentation"/>
    <property type="evidence" value="ECO:0007669"/>
    <property type="project" value="TreeGrafter"/>
</dbReference>
<evidence type="ECO:0000259" key="6">
    <source>
        <dbReference type="SMART" id="SM00892"/>
    </source>
</evidence>
<reference evidence="8" key="1">
    <citation type="submission" date="2025-08" db="UniProtKB">
        <authorList>
            <consortium name="RefSeq"/>
        </authorList>
    </citation>
    <scope>IDENTIFICATION</scope>
    <source>
        <tissue evidence="8">Silk gland</tissue>
    </source>
</reference>
<dbReference type="InterPro" id="IPR040255">
    <property type="entry name" value="Non-specific_endonuclease"/>
</dbReference>
<dbReference type="RefSeq" id="XP_028034522.1">
    <property type="nucleotide sequence ID" value="XM_028178721.1"/>
</dbReference>
<keyword evidence="3" id="KW-0378">Hydrolase</keyword>
<dbReference type="Pfam" id="PF01223">
    <property type="entry name" value="Endonuclease_NS"/>
    <property type="match status" value="1"/>
</dbReference>
<dbReference type="Proteomes" id="UP000504629">
    <property type="component" value="Unplaced"/>
</dbReference>
<dbReference type="OrthoDB" id="5960141at2759"/>
<dbReference type="InterPro" id="IPR044929">
    <property type="entry name" value="DNA/RNA_non-sp_Endonuclease_sf"/>
</dbReference>